<dbReference type="Proteomes" id="UP000736328">
    <property type="component" value="Unassembled WGS sequence"/>
</dbReference>
<accession>A0A933I9Z5</accession>
<evidence type="ECO:0000313" key="2">
    <source>
        <dbReference type="Proteomes" id="UP000736328"/>
    </source>
</evidence>
<organism evidence="1 2">
    <name type="scientific">candidate division TA06 bacterium</name>
    <dbReference type="NCBI Taxonomy" id="2250710"/>
    <lineage>
        <taxon>Bacteria</taxon>
        <taxon>Bacteria division TA06</taxon>
    </lineage>
</organism>
<protein>
    <submittedName>
        <fullName evidence="1">Uncharacterized protein</fullName>
    </submittedName>
</protein>
<proteinExistence type="predicted"/>
<evidence type="ECO:0000313" key="1">
    <source>
        <dbReference type="EMBL" id="MBI4726073.1"/>
    </source>
</evidence>
<name>A0A933I9Z5_UNCT6</name>
<comment type="caution">
    <text evidence="1">The sequence shown here is derived from an EMBL/GenBank/DDBJ whole genome shotgun (WGS) entry which is preliminary data.</text>
</comment>
<gene>
    <name evidence="1" type="ORF">HY768_02415</name>
</gene>
<dbReference type="PROSITE" id="PS51257">
    <property type="entry name" value="PROKAR_LIPOPROTEIN"/>
    <property type="match status" value="1"/>
</dbReference>
<reference evidence="1" key="1">
    <citation type="submission" date="2020-07" db="EMBL/GenBank/DDBJ databases">
        <title>Huge and variable diversity of episymbiotic CPR bacteria and DPANN archaea in groundwater ecosystems.</title>
        <authorList>
            <person name="He C.Y."/>
            <person name="Keren R."/>
            <person name="Whittaker M."/>
            <person name="Farag I.F."/>
            <person name="Doudna J."/>
            <person name="Cate J.H.D."/>
            <person name="Banfield J.F."/>
        </authorList>
    </citation>
    <scope>NUCLEOTIDE SEQUENCE</scope>
    <source>
        <strain evidence="1">NC_groundwater_1520_Pr4_B-0.1um_53_5</strain>
    </source>
</reference>
<sequence>MKHINRREIHEKGAFLVTIVVLFSCVVMAQQNSSFQNNLKDEKPKTAIEEVLLKKGQIIQRDFFLLGEIRGMKFETLLIYELQ</sequence>
<dbReference type="EMBL" id="JACQXR010000029">
    <property type="protein sequence ID" value="MBI4726073.1"/>
    <property type="molecule type" value="Genomic_DNA"/>
</dbReference>
<dbReference type="AlphaFoldDB" id="A0A933I9Z5"/>